<comment type="caution">
    <text evidence="3">The sequence shown here is derived from an EMBL/GenBank/DDBJ whole genome shotgun (WGS) entry which is preliminary data.</text>
</comment>
<keyword evidence="4" id="KW-1185">Reference proteome</keyword>
<keyword evidence="1" id="KW-0175">Coiled coil</keyword>
<dbReference type="EMBL" id="CCEJ010000001">
    <property type="protein sequence ID" value="CDR32906.1"/>
    <property type="molecule type" value="Genomic_DNA"/>
</dbReference>
<feature type="coiled-coil region" evidence="1">
    <location>
        <begin position="326"/>
        <end position="394"/>
    </location>
</feature>
<feature type="compositionally biased region" description="Polar residues" evidence="2">
    <location>
        <begin position="114"/>
        <end position="129"/>
    </location>
</feature>
<feature type="region of interest" description="Disordered" evidence="2">
    <location>
        <begin position="1"/>
        <end position="75"/>
    </location>
</feature>
<reference evidence="3" key="1">
    <citation type="submission" date="2013-12" db="EMBL/GenBank/DDBJ databases">
        <authorList>
            <person name="Linke B."/>
        </authorList>
    </citation>
    <scope>NUCLEOTIDE SEQUENCE [LARGE SCALE GENOMIC DNA]</scope>
    <source>
        <strain evidence="3">CRIB-18</strain>
    </source>
</reference>
<evidence type="ECO:0000256" key="1">
    <source>
        <dbReference type="SAM" id="Coils"/>
    </source>
</evidence>
<accession>A0A090CXW0</accession>
<evidence type="ECO:0000313" key="3">
    <source>
        <dbReference type="EMBL" id="CDR32906.1"/>
    </source>
</evidence>
<sequence>MLLGEDKPLTPNNLLTHPTKKRPAEEKTLLSQEKERPSKKRASPSLDAVSKELLKGESDQKEDRARDLAEFEPKAQEATILNEEILEDGTFVQIQKIESPKPKIQDAAKAPLTDLNNQSSGNQITTSVSLFPGKRKSPPTPPQDKAGLKSGKPPKKLKGLNESEIPTPPQSIDNLRSPTPPNMDRQNHIKLEGQEIIEKLTPPQALDLNEAAMSPNNFKERLKRLSLDTEKRMSLLSPNIQWTYSEVKDLSSDEIFNRWEPFDSQKKIVDFAYGSAFESWEPTDIRSTSGLLFDSSNELEHLKGEIFSKVAAVVALKEKRNSNRVSSAAAKEIADLEKELHESQENETQGDEKIDLLSLKEKLKSLKSSFEKEMSTLEKEILEGEKECASLREALLKKFTQYLLESTADFKSDIYYSARGQNYLLHKKALYLNSFNDFLICLKEHKKWALKSNQEETIFPLLKELQRQAKLCLLDFYKELPRYLSGHGIIKHGSSEFYKLLYKVLKKSVIFGEKEAENNNFQILKELQKLLEIVETIKCFEDGKLTKMKLFIREQFIKCYEE</sequence>
<dbReference type="STRING" id="1437425.CSEC_0062"/>
<gene>
    <name evidence="3" type="ORF">CSEC_0062</name>
</gene>
<feature type="compositionally biased region" description="Basic and acidic residues" evidence="2">
    <location>
        <begin position="22"/>
        <end position="36"/>
    </location>
</feature>
<feature type="region of interest" description="Disordered" evidence="2">
    <location>
        <begin position="102"/>
        <end position="181"/>
    </location>
</feature>
<evidence type="ECO:0000256" key="2">
    <source>
        <dbReference type="SAM" id="MobiDB-lite"/>
    </source>
</evidence>
<protein>
    <submittedName>
        <fullName evidence="3">Uncharacterized protein</fullName>
    </submittedName>
</protein>
<dbReference type="Proteomes" id="UP000031552">
    <property type="component" value="Unassembled WGS sequence"/>
</dbReference>
<proteinExistence type="predicted"/>
<organism evidence="3 4">
    <name type="scientific">Candidatus Criblamydia sequanensis CRIB-18</name>
    <dbReference type="NCBI Taxonomy" id="1437425"/>
    <lineage>
        <taxon>Bacteria</taxon>
        <taxon>Pseudomonadati</taxon>
        <taxon>Chlamydiota</taxon>
        <taxon>Chlamydiia</taxon>
        <taxon>Parachlamydiales</taxon>
        <taxon>Candidatus Criblamydiaceae</taxon>
        <taxon>Candidatus Criblamydia</taxon>
    </lineage>
</organism>
<feature type="compositionally biased region" description="Basic and acidic residues" evidence="2">
    <location>
        <begin position="49"/>
        <end position="75"/>
    </location>
</feature>
<reference evidence="3" key="2">
    <citation type="submission" date="2014-09" db="EMBL/GenBank/DDBJ databases">
        <title>Criblamydia sequanensis harbors a mega-plasmid encoding arsenite resistance.</title>
        <authorList>
            <person name="Bertelli C."/>
            <person name="Goesmann A."/>
            <person name="Greub G."/>
        </authorList>
    </citation>
    <scope>NUCLEOTIDE SEQUENCE [LARGE SCALE GENOMIC DNA]</scope>
    <source>
        <strain evidence="3">CRIB-18</strain>
    </source>
</reference>
<name>A0A090CXW0_9BACT</name>
<dbReference type="AlphaFoldDB" id="A0A090CXW0"/>
<evidence type="ECO:0000313" key="4">
    <source>
        <dbReference type="Proteomes" id="UP000031552"/>
    </source>
</evidence>